<evidence type="ECO:0000256" key="1">
    <source>
        <dbReference type="PROSITE-ProRule" id="PRU00169"/>
    </source>
</evidence>
<organism evidence="3 4">
    <name type="scientific">Candidatus Solincola sediminis</name>
    <dbReference type="NCBI Taxonomy" id="1797199"/>
    <lineage>
        <taxon>Bacteria</taxon>
        <taxon>Bacillati</taxon>
        <taxon>Actinomycetota</taxon>
        <taxon>Candidatus Geothermincolia</taxon>
        <taxon>Candidatus Geothermincolales</taxon>
        <taxon>Candidatus Geothermincolaceae</taxon>
        <taxon>Candidatus Solincola</taxon>
    </lineage>
</organism>
<comment type="caution">
    <text evidence="3">The sequence shown here is derived from an EMBL/GenBank/DDBJ whole genome shotgun (WGS) entry which is preliminary data.</text>
</comment>
<feature type="domain" description="Response regulatory" evidence="2">
    <location>
        <begin position="4"/>
        <end position="119"/>
    </location>
</feature>
<dbReference type="STRING" id="1797197.A2Y75_05085"/>
<dbReference type="InterPro" id="IPR052048">
    <property type="entry name" value="ST_Response_Regulator"/>
</dbReference>
<evidence type="ECO:0000259" key="2">
    <source>
        <dbReference type="PROSITE" id="PS50110"/>
    </source>
</evidence>
<sequence length="120" mass="13450">MTYTILIADDALFTRIMLRNILSQNGFNAVIEAETGTEAIWAYERWKPDLVIMDINMPEMDGMTAVTNILSLDPKAKIVICSALGERQLMVEALEQGVLDFITKPFQPDKVMDVVNKALT</sequence>
<proteinExistence type="predicted"/>
<dbReference type="InterPro" id="IPR011006">
    <property type="entry name" value="CheY-like_superfamily"/>
</dbReference>
<keyword evidence="1" id="KW-0597">Phosphoprotein</keyword>
<evidence type="ECO:0000313" key="3">
    <source>
        <dbReference type="EMBL" id="OFW59104.1"/>
    </source>
</evidence>
<name>A0A1F2WQG7_9ACTN</name>
<dbReference type="EMBL" id="MELK01000018">
    <property type="protein sequence ID" value="OFW59104.1"/>
    <property type="molecule type" value="Genomic_DNA"/>
</dbReference>
<dbReference type="Pfam" id="PF00072">
    <property type="entry name" value="Response_reg"/>
    <property type="match status" value="1"/>
</dbReference>
<dbReference type="Gene3D" id="3.40.50.2300">
    <property type="match status" value="1"/>
</dbReference>
<reference evidence="3 4" key="1">
    <citation type="journal article" date="2016" name="Nat. Commun.">
        <title>Thousands of microbial genomes shed light on interconnected biogeochemical processes in an aquifer system.</title>
        <authorList>
            <person name="Anantharaman K."/>
            <person name="Brown C.T."/>
            <person name="Hug L.A."/>
            <person name="Sharon I."/>
            <person name="Castelle C.J."/>
            <person name="Probst A.J."/>
            <person name="Thomas B.C."/>
            <person name="Singh A."/>
            <person name="Wilkins M.J."/>
            <person name="Karaoz U."/>
            <person name="Brodie E.L."/>
            <person name="Williams K.H."/>
            <person name="Hubbard S.S."/>
            <person name="Banfield J.F."/>
        </authorList>
    </citation>
    <scope>NUCLEOTIDE SEQUENCE [LARGE SCALE GENOMIC DNA]</scope>
</reference>
<protein>
    <submittedName>
        <fullName evidence="3">Two-component system response regulator</fullName>
    </submittedName>
</protein>
<dbReference type="Proteomes" id="UP000177876">
    <property type="component" value="Unassembled WGS sequence"/>
</dbReference>
<evidence type="ECO:0000313" key="4">
    <source>
        <dbReference type="Proteomes" id="UP000177876"/>
    </source>
</evidence>
<dbReference type="PANTHER" id="PTHR43228">
    <property type="entry name" value="TWO-COMPONENT RESPONSE REGULATOR"/>
    <property type="match status" value="1"/>
</dbReference>
<dbReference type="SMART" id="SM00448">
    <property type="entry name" value="REC"/>
    <property type="match status" value="1"/>
</dbReference>
<dbReference type="AlphaFoldDB" id="A0A1F2WQG7"/>
<dbReference type="SUPFAM" id="SSF52172">
    <property type="entry name" value="CheY-like"/>
    <property type="match status" value="1"/>
</dbReference>
<feature type="modified residue" description="4-aspartylphosphate" evidence="1">
    <location>
        <position position="54"/>
    </location>
</feature>
<dbReference type="PANTHER" id="PTHR43228:SF1">
    <property type="entry name" value="TWO-COMPONENT RESPONSE REGULATOR ARR22"/>
    <property type="match status" value="1"/>
</dbReference>
<accession>A0A1F2WQG7</accession>
<dbReference type="GO" id="GO:0000160">
    <property type="term" value="P:phosphorelay signal transduction system"/>
    <property type="evidence" value="ECO:0007669"/>
    <property type="project" value="InterPro"/>
</dbReference>
<dbReference type="PROSITE" id="PS50110">
    <property type="entry name" value="RESPONSE_REGULATORY"/>
    <property type="match status" value="1"/>
</dbReference>
<dbReference type="InterPro" id="IPR001789">
    <property type="entry name" value="Sig_transdc_resp-reg_receiver"/>
</dbReference>
<gene>
    <name evidence="3" type="ORF">A2Y75_05085</name>
</gene>